<evidence type="ECO:0000313" key="1">
    <source>
        <dbReference type="EMBL" id="OWZ12664.1"/>
    </source>
</evidence>
<dbReference type="Proteomes" id="UP000198211">
    <property type="component" value="Unassembled WGS sequence"/>
</dbReference>
<reference evidence="2" key="1">
    <citation type="submission" date="2017-03" db="EMBL/GenBank/DDBJ databases">
        <title>Phytopthora megakarya and P. palmivora, two closely related causual agents of cacao black pod achieved similar genome size and gene model numbers by different mechanisms.</title>
        <authorList>
            <person name="Ali S."/>
            <person name="Shao J."/>
            <person name="Larry D.J."/>
            <person name="Kronmiller B."/>
            <person name="Shen D."/>
            <person name="Strem M.D."/>
            <person name="Melnick R.L."/>
            <person name="Guiltinan M.J."/>
            <person name="Tyler B.M."/>
            <person name="Meinhardt L.W."/>
            <person name="Bailey B.A."/>
        </authorList>
    </citation>
    <scope>NUCLEOTIDE SEQUENCE [LARGE SCALE GENOMIC DNA]</scope>
    <source>
        <strain evidence="2">zdho120</strain>
    </source>
</reference>
<organism evidence="1 2">
    <name type="scientific">Phytophthora megakarya</name>
    <dbReference type="NCBI Taxonomy" id="4795"/>
    <lineage>
        <taxon>Eukaryota</taxon>
        <taxon>Sar</taxon>
        <taxon>Stramenopiles</taxon>
        <taxon>Oomycota</taxon>
        <taxon>Peronosporomycetes</taxon>
        <taxon>Peronosporales</taxon>
        <taxon>Peronosporaceae</taxon>
        <taxon>Phytophthora</taxon>
    </lineage>
</organism>
<dbReference type="EMBL" id="NBNE01001784">
    <property type="protein sequence ID" value="OWZ12664.1"/>
    <property type="molecule type" value="Genomic_DNA"/>
</dbReference>
<keyword evidence="2" id="KW-1185">Reference proteome</keyword>
<proteinExistence type="predicted"/>
<comment type="caution">
    <text evidence="1">The sequence shown here is derived from an EMBL/GenBank/DDBJ whole genome shotgun (WGS) entry which is preliminary data.</text>
</comment>
<protein>
    <submittedName>
        <fullName evidence="1">Uncharacterized protein</fullName>
    </submittedName>
</protein>
<name>A0A225W5M6_9STRA</name>
<dbReference type="AlphaFoldDB" id="A0A225W5M6"/>
<accession>A0A225W5M6</accession>
<evidence type="ECO:0000313" key="2">
    <source>
        <dbReference type="Proteomes" id="UP000198211"/>
    </source>
</evidence>
<gene>
    <name evidence="1" type="ORF">PHMEG_00014133</name>
</gene>
<sequence length="192" mass="21586">MVTLEKYKSEVERMREGLAEKFESTSYPWICYDDEAMEMAFEAVLARSNACCRKQHSSEQSCCPQPVTQVDAPAAPYSSLHTWNGAFRRVPKGLLSALCGGYGTGQPPLRLLTKVDMTTRGIKVRLAELQRLMRHVESLLSDDEVSRAYSSTDSTGVLFTQVNARLAFPSSSSKGRRLDQLSWRTLARELKR</sequence>